<dbReference type="InterPro" id="IPR050198">
    <property type="entry name" value="Non-receptor_tyrosine_kinases"/>
</dbReference>
<dbReference type="GO" id="GO:0004672">
    <property type="term" value="F:protein kinase activity"/>
    <property type="evidence" value="ECO:0007669"/>
    <property type="project" value="InterPro"/>
</dbReference>
<keyword evidence="1 3" id="KW-0547">Nucleotide-binding</keyword>
<dbReference type="EMBL" id="UXSR01005428">
    <property type="protein sequence ID" value="VDD81936.1"/>
    <property type="molecule type" value="Genomic_DNA"/>
</dbReference>
<dbReference type="Gene3D" id="1.10.510.10">
    <property type="entry name" value="Transferase(Phosphotransferase) domain 1"/>
    <property type="match status" value="1"/>
</dbReference>
<gene>
    <name evidence="5" type="ORF">MCOS_LOCUS7939</name>
</gene>
<dbReference type="GO" id="GO:0005524">
    <property type="term" value="F:ATP binding"/>
    <property type="evidence" value="ECO:0007669"/>
    <property type="project" value="UniProtKB-UniRule"/>
</dbReference>
<reference evidence="5 6" key="1">
    <citation type="submission" date="2018-10" db="EMBL/GenBank/DDBJ databases">
        <authorList>
            <consortium name="Pathogen Informatics"/>
        </authorList>
    </citation>
    <scope>NUCLEOTIDE SEQUENCE [LARGE SCALE GENOMIC DNA]</scope>
</reference>
<evidence type="ECO:0000313" key="5">
    <source>
        <dbReference type="EMBL" id="VDD81936.1"/>
    </source>
</evidence>
<dbReference type="OrthoDB" id="6276199at2759"/>
<evidence type="ECO:0000313" key="6">
    <source>
        <dbReference type="Proteomes" id="UP000267029"/>
    </source>
</evidence>
<dbReference type="PANTHER" id="PTHR24418">
    <property type="entry name" value="TYROSINE-PROTEIN KINASE"/>
    <property type="match status" value="1"/>
</dbReference>
<dbReference type="SUPFAM" id="SSF56112">
    <property type="entry name" value="Protein kinase-like (PK-like)"/>
    <property type="match status" value="1"/>
</dbReference>
<evidence type="ECO:0000256" key="3">
    <source>
        <dbReference type="PROSITE-ProRule" id="PRU10141"/>
    </source>
</evidence>
<evidence type="ECO:0000256" key="2">
    <source>
        <dbReference type="ARBA" id="ARBA00022840"/>
    </source>
</evidence>
<accession>A0A0R3UK56</accession>
<evidence type="ECO:0000256" key="1">
    <source>
        <dbReference type="ARBA" id="ARBA00022741"/>
    </source>
</evidence>
<dbReference type="InterPro" id="IPR011009">
    <property type="entry name" value="Kinase-like_dom_sf"/>
</dbReference>
<dbReference type="AlphaFoldDB" id="A0A0R3UK56"/>
<keyword evidence="2 3" id="KW-0067">ATP-binding</keyword>
<dbReference type="Pfam" id="PF07714">
    <property type="entry name" value="PK_Tyr_Ser-Thr"/>
    <property type="match status" value="1"/>
</dbReference>
<dbReference type="InterPro" id="IPR001245">
    <property type="entry name" value="Ser-Thr/Tyr_kinase_cat_dom"/>
</dbReference>
<dbReference type="PROSITE" id="PS50011">
    <property type="entry name" value="PROTEIN_KINASE_DOM"/>
    <property type="match status" value="1"/>
</dbReference>
<dbReference type="STRING" id="53468.A0A0R3UK56"/>
<dbReference type="InterPro" id="IPR017441">
    <property type="entry name" value="Protein_kinase_ATP_BS"/>
</dbReference>
<sequence>MAKAPQSAPPSLSAPPALPERVDSLDMVKQQLFQDDLISGARLDASADFDHSSCCTLKCIFVRLPHKHVELVNVQMDHLPDRVLETSLNAQSSSGMELCPVRFRECLEANRISVKFCLYNSLSAEYDEPNQDITTNRTQGDAKQSGSYLELDKIWTPAYYGDDKHGMGHRTGLYSDEHGNLKVTVGKKHRTFDVKWNGDRYEVEIDGSRFTGRYLSNLTEDANRVFRDEKSIVTTPRKCASVVYHRDLVTCAGDKQIDKSSLRMCDKVIGKGWFGEVTLAKYTNPSGVKSKVAIKRVSQTSPHALVGAMEVAVLSELAKNPNDNLIRLVGWYLDTDALCMVTEYMPGGCLANYLEGLYNSSDLVQQREFRGFVKDIATGMRALEKWRIQHRNLAARNILLDANKRLKVCVCVCV</sequence>
<keyword evidence="6" id="KW-1185">Reference proteome</keyword>
<dbReference type="PROSITE" id="PS00107">
    <property type="entry name" value="PROTEIN_KINASE_ATP"/>
    <property type="match status" value="1"/>
</dbReference>
<feature type="domain" description="Protein kinase" evidence="4">
    <location>
        <begin position="263"/>
        <end position="414"/>
    </location>
</feature>
<dbReference type="InterPro" id="IPR000719">
    <property type="entry name" value="Prot_kinase_dom"/>
</dbReference>
<name>A0A0R3UK56_MESCO</name>
<evidence type="ECO:0000259" key="4">
    <source>
        <dbReference type="PROSITE" id="PS50011"/>
    </source>
</evidence>
<feature type="binding site" evidence="3">
    <location>
        <position position="295"/>
    </location>
    <ligand>
        <name>ATP</name>
        <dbReference type="ChEBI" id="CHEBI:30616"/>
    </ligand>
</feature>
<proteinExistence type="predicted"/>
<dbReference type="Proteomes" id="UP000267029">
    <property type="component" value="Unassembled WGS sequence"/>
</dbReference>
<protein>
    <recommendedName>
        <fullName evidence="4">Protein kinase domain-containing protein</fullName>
    </recommendedName>
</protein>
<organism evidence="5 6">
    <name type="scientific">Mesocestoides corti</name>
    <name type="common">Flatworm</name>
    <dbReference type="NCBI Taxonomy" id="53468"/>
    <lineage>
        <taxon>Eukaryota</taxon>
        <taxon>Metazoa</taxon>
        <taxon>Spiralia</taxon>
        <taxon>Lophotrochozoa</taxon>
        <taxon>Platyhelminthes</taxon>
        <taxon>Cestoda</taxon>
        <taxon>Eucestoda</taxon>
        <taxon>Cyclophyllidea</taxon>
        <taxon>Mesocestoididae</taxon>
        <taxon>Mesocestoides</taxon>
    </lineage>
</organism>